<dbReference type="AlphaFoldDB" id="A0AAW1PYZ1"/>
<organism evidence="2 3">
    <name type="scientific">Symbiochloris irregularis</name>
    <dbReference type="NCBI Taxonomy" id="706552"/>
    <lineage>
        <taxon>Eukaryota</taxon>
        <taxon>Viridiplantae</taxon>
        <taxon>Chlorophyta</taxon>
        <taxon>core chlorophytes</taxon>
        <taxon>Trebouxiophyceae</taxon>
        <taxon>Trebouxiales</taxon>
        <taxon>Trebouxiaceae</taxon>
        <taxon>Symbiochloris</taxon>
    </lineage>
</organism>
<reference evidence="2 3" key="1">
    <citation type="journal article" date="2024" name="Nat. Commun.">
        <title>Phylogenomics reveals the evolutionary origins of lichenization in chlorophyte algae.</title>
        <authorList>
            <person name="Puginier C."/>
            <person name="Libourel C."/>
            <person name="Otte J."/>
            <person name="Skaloud P."/>
            <person name="Haon M."/>
            <person name="Grisel S."/>
            <person name="Petersen M."/>
            <person name="Berrin J.G."/>
            <person name="Delaux P.M."/>
            <person name="Dal Grande F."/>
            <person name="Keller J."/>
        </authorList>
    </citation>
    <scope>NUCLEOTIDE SEQUENCE [LARGE SCALE GENOMIC DNA]</scope>
    <source>
        <strain evidence="2 3">SAG 2036</strain>
    </source>
</reference>
<dbReference type="Proteomes" id="UP001465755">
    <property type="component" value="Unassembled WGS sequence"/>
</dbReference>
<feature type="signal peptide" evidence="1">
    <location>
        <begin position="1"/>
        <end position="15"/>
    </location>
</feature>
<keyword evidence="3" id="KW-1185">Reference proteome</keyword>
<evidence type="ECO:0000256" key="1">
    <source>
        <dbReference type="SAM" id="SignalP"/>
    </source>
</evidence>
<accession>A0AAW1PYZ1</accession>
<protein>
    <submittedName>
        <fullName evidence="2">Uncharacterized protein</fullName>
    </submittedName>
</protein>
<evidence type="ECO:0000313" key="3">
    <source>
        <dbReference type="Proteomes" id="UP001465755"/>
    </source>
</evidence>
<name>A0AAW1PYZ1_9CHLO</name>
<gene>
    <name evidence="2" type="ORF">WJX73_008260</name>
</gene>
<dbReference type="EMBL" id="JALJOQ010000005">
    <property type="protein sequence ID" value="KAK9813428.1"/>
    <property type="molecule type" value="Genomic_DNA"/>
</dbReference>
<sequence>MQPLCFFVSWQGVLTLAYRGFCPTLCALKANIEALNLGLPKENPGSKWPKTSLGCLKDNKRLTPDDLQKLNEICRSCSMKLEDAGNTVVRAAAVVLYSCRSLERVISWHEVAFSATASKVGPSEEEISRVQAVVAEADAPDYWISASKDGNREQHYRGGFIGATLACKPELEDINNPKVSGWDMVLPWSCLGVIRQFQKKVDADLPGMYVWFSEESLHMTLRALT</sequence>
<comment type="caution">
    <text evidence="2">The sequence shown here is derived from an EMBL/GenBank/DDBJ whole genome shotgun (WGS) entry which is preliminary data.</text>
</comment>
<feature type="chain" id="PRO_5043732730" evidence="1">
    <location>
        <begin position="16"/>
        <end position="225"/>
    </location>
</feature>
<evidence type="ECO:0000313" key="2">
    <source>
        <dbReference type="EMBL" id="KAK9813428.1"/>
    </source>
</evidence>
<keyword evidence="1" id="KW-0732">Signal</keyword>
<proteinExistence type="predicted"/>